<dbReference type="EMBL" id="CM042011">
    <property type="protein sequence ID" value="KAI3765631.1"/>
    <property type="molecule type" value="Genomic_DNA"/>
</dbReference>
<reference evidence="1 2" key="2">
    <citation type="journal article" date="2022" name="Mol. Ecol. Resour.">
        <title>The genomes of chicory, endive, great burdock and yacon provide insights into Asteraceae paleo-polyploidization history and plant inulin production.</title>
        <authorList>
            <person name="Fan W."/>
            <person name="Wang S."/>
            <person name="Wang H."/>
            <person name="Wang A."/>
            <person name="Jiang F."/>
            <person name="Liu H."/>
            <person name="Zhao H."/>
            <person name="Xu D."/>
            <person name="Zhang Y."/>
        </authorList>
    </citation>
    <scope>NUCLEOTIDE SEQUENCE [LARGE SCALE GENOMIC DNA]</scope>
    <source>
        <strain evidence="2">cv. Punajuju</strain>
        <tissue evidence="1">Leaves</tissue>
    </source>
</reference>
<gene>
    <name evidence="1" type="ORF">L2E82_15671</name>
</gene>
<protein>
    <submittedName>
        <fullName evidence="1">Uncharacterized protein</fullName>
    </submittedName>
</protein>
<reference evidence="2" key="1">
    <citation type="journal article" date="2022" name="Mol. Ecol. Resour.">
        <title>The genomes of chicory, endive, great burdock and yacon provide insights into Asteraceae palaeo-polyploidization history and plant inulin production.</title>
        <authorList>
            <person name="Fan W."/>
            <person name="Wang S."/>
            <person name="Wang H."/>
            <person name="Wang A."/>
            <person name="Jiang F."/>
            <person name="Liu H."/>
            <person name="Zhao H."/>
            <person name="Xu D."/>
            <person name="Zhang Y."/>
        </authorList>
    </citation>
    <scope>NUCLEOTIDE SEQUENCE [LARGE SCALE GENOMIC DNA]</scope>
    <source>
        <strain evidence="2">cv. Punajuju</strain>
    </source>
</reference>
<proteinExistence type="predicted"/>
<comment type="caution">
    <text evidence="1">The sequence shown here is derived from an EMBL/GenBank/DDBJ whole genome shotgun (WGS) entry which is preliminary data.</text>
</comment>
<accession>A0ACB9F3X1</accession>
<evidence type="ECO:0000313" key="1">
    <source>
        <dbReference type="EMBL" id="KAI3765631.1"/>
    </source>
</evidence>
<dbReference type="Proteomes" id="UP001055811">
    <property type="component" value="Linkage Group LG03"/>
</dbReference>
<organism evidence="1 2">
    <name type="scientific">Cichorium intybus</name>
    <name type="common">Chicory</name>
    <dbReference type="NCBI Taxonomy" id="13427"/>
    <lineage>
        <taxon>Eukaryota</taxon>
        <taxon>Viridiplantae</taxon>
        <taxon>Streptophyta</taxon>
        <taxon>Embryophyta</taxon>
        <taxon>Tracheophyta</taxon>
        <taxon>Spermatophyta</taxon>
        <taxon>Magnoliopsida</taxon>
        <taxon>eudicotyledons</taxon>
        <taxon>Gunneridae</taxon>
        <taxon>Pentapetalae</taxon>
        <taxon>asterids</taxon>
        <taxon>campanulids</taxon>
        <taxon>Asterales</taxon>
        <taxon>Asteraceae</taxon>
        <taxon>Cichorioideae</taxon>
        <taxon>Cichorieae</taxon>
        <taxon>Cichoriinae</taxon>
        <taxon>Cichorium</taxon>
    </lineage>
</organism>
<name>A0ACB9F3X1_CICIN</name>
<sequence length="436" mass="49861">MPHDCKRDDEQKQIGSSIISMIKHVSWSLHLINDEELVKDGNTQDESWISDIVQGRERGETVILSMGCRKEEPVEETNTRDESWIADMIQAKERGEKVILSMGCHKEEPDEEFQVINQFYNGFGFSKHEKQTYLEWGTKSRSQTGTKRSTEKSRAKTERNISLQVLQKYFPGSLKDAAKSIGVCPTTLKRICRQHGIMRWPSRKIKKVSHSLKKLQLVIDSVQGADGTIKLGSFYTNFPELNSRLSSTPKPKVNERVNLLKAQTPSNYSSSCSRDSSSSSGNAENAHGSPNRKLPSYNNMKDLLSTPNDKLVDDRQSPEVILPTTKSNGPNDEGIFRVKATYGDEKIRFRMSKNWGFEDLHREISRRFNIYDMRNITLEYIDDDSEMVLLACDDDVDECLDLHTSTKNQTIKLLVHESSHPSFMPMVHPEDDIHMW</sequence>
<keyword evidence="2" id="KW-1185">Reference proteome</keyword>
<evidence type="ECO:0000313" key="2">
    <source>
        <dbReference type="Proteomes" id="UP001055811"/>
    </source>
</evidence>